<keyword evidence="3" id="KW-1185">Reference proteome</keyword>
<feature type="chain" id="PRO_5022977115" evidence="1">
    <location>
        <begin position="23"/>
        <end position="65"/>
    </location>
</feature>
<sequence>MFCAYPLLVAFLPKNIVMSSVASVYQCVRDCVETARRCVATLSLPFIREVVRVARDFPFVKGDIK</sequence>
<reference evidence="2 3" key="1">
    <citation type="submission" date="2019-05" db="EMBL/GenBank/DDBJ databases">
        <title>Another draft genome of Portunus trituberculatus and its Hox gene families provides insights of decapod evolution.</title>
        <authorList>
            <person name="Jeong J.-H."/>
            <person name="Song I."/>
            <person name="Kim S."/>
            <person name="Choi T."/>
            <person name="Kim D."/>
            <person name="Ryu S."/>
            <person name="Kim W."/>
        </authorList>
    </citation>
    <scope>NUCLEOTIDE SEQUENCE [LARGE SCALE GENOMIC DNA]</scope>
    <source>
        <tissue evidence="2">Muscle</tissue>
    </source>
</reference>
<name>A0A5B7HPW3_PORTR</name>
<organism evidence="2 3">
    <name type="scientific">Portunus trituberculatus</name>
    <name type="common">Swimming crab</name>
    <name type="synonym">Neptunus trituberculatus</name>
    <dbReference type="NCBI Taxonomy" id="210409"/>
    <lineage>
        <taxon>Eukaryota</taxon>
        <taxon>Metazoa</taxon>
        <taxon>Ecdysozoa</taxon>
        <taxon>Arthropoda</taxon>
        <taxon>Crustacea</taxon>
        <taxon>Multicrustacea</taxon>
        <taxon>Malacostraca</taxon>
        <taxon>Eumalacostraca</taxon>
        <taxon>Eucarida</taxon>
        <taxon>Decapoda</taxon>
        <taxon>Pleocyemata</taxon>
        <taxon>Brachyura</taxon>
        <taxon>Eubrachyura</taxon>
        <taxon>Portunoidea</taxon>
        <taxon>Portunidae</taxon>
        <taxon>Portuninae</taxon>
        <taxon>Portunus</taxon>
    </lineage>
</organism>
<accession>A0A5B7HPW3</accession>
<keyword evidence="1" id="KW-0732">Signal</keyword>
<feature type="signal peptide" evidence="1">
    <location>
        <begin position="1"/>
        <end position="22"/>
    </location>
</feature>
<evidence type="ECO:0000313" key="2">
    <source>
        <dbReference type="EMBL" id="MPC70574.1"/>
    </source>
</evidence>
<protein>
    <submittedName>
        <fullName evidence="2">Uncharacterized protein</fullName>
    </submittedName>
</protein>
<gene>
    <name evidence="2" type="ORF">E2C01_064826</name>
</gene>
<dbReference type="AlphaFoldDB" id="A0A5B7HPW3"/>
<evidence type="ECO:0000256" key="1">
    <source>
        <dbReference type="SAM" id="SignalP"/>
    </source>
</evidence>
<dbReference type="Proteomes" id="UP000324222">
    <property type="component" value="Unassembled WGS sequence"/>
</dbReference>
<proteinExistence type="predicted"/>
<evidence type="ECO:0000313" key="3">
    <source>
        <dbReference type="Proteomes" id="UP000324222"/>
    </source>
</evidence>
<comment type="caution">
    <text evidence="2">The sequence shown here is derived from an EMBL/GenBank/DDBJ whole genome shotgun (WGS) entry which is preliminary data.</text>
</comment>
<dbReference type="EMBL" id="VSRR010031352">
    <property type="protein sequence ID" value="MPC70574.1"/>
    <property type="molecule type" value="Genomic_DNA"/>
</dbReference>